<sequence>MSRAHPDIVVVGPDGEYLVIVEVKLNDHFSHRQDAIEQLKRLMASMSCSVGLAITGDHILLLRDSLEKSDGESISVVSEALLPEHLLPSANEQGQGHYELEFESQIQQWLETLKHTSSLENLPSDLKQLFSEPTISLLRLGEIRAAGPRWSRVAS</sequence>
<dbReference type="EMBL" id="QXHD01000004">
    <property type="protein sequence ID" value="NEZ55956.1"/>
    <property type="molecule type" value="Genomic_DNA"/>
</dbReference>
<proteinExistence type="predicted"/>
<dbReference type="AlphaFoldDB" id="A0A6M0RI84"/>
<comment type="caution">
    <text evidence="1">The sequence shown here is derived from an EMBL/GenBank/DDBJ whole genome shotgun (WGS) entry which is preliminary data.</text>
</comment>
<reference evidence="1 2" key="1">
    <citation type="journal article" date="2020" name="Microb. Ecol.">
        <title>Ecogenomics of the Marine Benthic Filamentous Cyanobacterium Adonisia.</title>
        <authorList>
            <person name="Walter J.M."/>
            <person name="Coutinho F.H."/>
            <person name="Leomil L."/>
            <person name="Hargreaves P.I."/>
            <person name="Campeao M.E."/>
            <person name="Vieira V.V."/>
            <person name="Silva B.S."/>
            <person name="Fistarol G.O."/>
            <person name="Salomon P.S."/>
            <person name="Sawabe T."/>
            <person name="Mino S."/>
            <person name="Hosokawa M."/>
            <person name="Miyashita H."/>
            <person name="Maruyama F."/>
            <person name="van Verk M.C."/>
            <person name="Dutilh B.E."/>
            <person name="Thompson C.C."/>
            <person name="Thompson F.L."/>
        </authorList>
    </citation>
    <scope>NUCLEOTIDE SEQUENCE [LARGE SCALE GENOMIC DNA]</scope>
    <source>
        <strain evidence="1 2">CCMR0081</strain>
    </source>
</reference>
<evidence type="ECO:0008006" key="3">
    <source>
        <dbReference type="Google" id="ProtNLM"/>
    </source>
</evidence>
<dbReference type="RefSeq" id="WP_163697851.1">
    <property type="nucleotide sequence ID" value="NZ_QXHD01000004.1"/>
</dbReference>
<organism evidence="1 2">
    <name type="scientific">Adonisia turfae CCMR0081</name>
    <dbReference type="NCBI Taxonomy" id="2292702"/>
    <lineage>
        <taxon>Bacteria</taxon>
        <taxon>Bacillati</taxon>
        <taxon>Cyanobacteriota</taxon>
        <taxon>Adonisia</taxon>
        <taxon>Adonisia turfae</taxon>
    </lineage>
</organism>
<evidence type="ECO:0000313" key="2">
    <source>
        <dbReference type="Proteomes" id="UP000481033"/>
    </source>
</evidence>
<keyword evidence="2" id="KW-1185">Reference proteome</keyword>
<gene>
    <name evidence="1" type="ORF">DXZ20_09785</name>
</gene>
<accession>A0A6M0RI84</accession>
<protein>
    <recommendedName>
        <fullName evidence="3">Type I restriction enzyme R protein N-terminal domain-containing protein</fullName>
    </recommendedName>
</protein>
<name>A0A6M0RI84_9CYAN</name>
<evidence type="ECO:0000313" key="1">
    <source>
        <dbReference type="EMBL" id="NEZ55956.1"/>
    </source>
</evidence>
<dbReference type="Proteomes" id="UP000481033">
    <property type="component" value="Unassembled WGS sequence"/>
</dbReference>